<name>Q8NRR1_CORGL</name>
<gene>
    <name evidence="2" type="ordered locus">Cgl0984</name>
</gene>
<protein>
    <submittedName>
        <fullName evidence="2">Uncharacterized protein</fullName>
    </submittedName>
</protein>
<organism evidence="2 3">
    <name type="scientific">Corynebacterium glutamicum (strain ATCC 13032 / DSM 20300 / JCM 1318 / BCRC 11384 / CCUG 27702 / LMG 3730 / NBRC 12168 / NCIMB 10025 / NRRL B-2784 / 534)</name>
    <dbReference type="NCBI Taxonomy" id="196627"/>
    <lineage>
        <taxon>Bacteria</taxon>
        <taxon>Bacillati</taxon>
        <taxon>Actinomycetota</taxon>
        <taxon>Actinomycetes</taxon>
        <taxon>Mycobacteriales</taxon>
        <taxon>Corynebacteriaceae</taxon>
        <taxon>Corynebacterium</taxon>
    </lineage>
</organism>
<feature type="region of interest" description="Disordered" evidence="1">
    <location>
        <begin position="96"/>
        <end position="129"/>
    </location>
</feature>
<proteinExistence type="predicted"/>
<dbReference type="Proteomes" id="UP000000582">
    <property type="component" value="Chromosome"/>
</dbReference>
<dbReference type="KEGG" id="cgl:Cgl0984"/>
<dbReference type="HOGENOM" id="CLU_1945136_0_0_11"/>
<sequence length="129" mass="14539">MLSSPGGYLRSLNCVHEFAYGNDSLRRPQAILRSHFLWAPWQFLLGPTAELHIRTKEPQKSSSLWSQTHIYRALKCAFETKEPSTTHVFGLDMTGAQELTPPHAHRAPIRSQKTPSLPKKNRMKGSCAA</sequence>
<dbReference type="EMBL" id="BA000036">
    <property type="protein sequence ID" value="BAB98377.1"/>
    <property type="molecule type" value="Genomic_DNA"/>
</dbReference>
<dbReference type="BioCyc" id="CORYNE:G18NG-10556-MONOMER"/>
<reference evidence="3" key="1">
    <citation type="journal article" date="2003" name="Appl. Microbiol. Biotechnol.">
        <title>The Corynebacterium glutamicum genome: features and impacts on biotechnological processes.</title>
        <authorList>
            <person name="Ikeda M."/>
            <person name="Nakagawa S."/>
        </authorList>
    </citation>
    <scope>NUCLEOTIDE SEQUENCE [LARGE SCALE GENOMIC DNA]</scope>
    <source>
        <strain evidence="3">ATCC 13032 / DSM 20300 / BCRC 11384 / JCM 1318 / LMG 3730 / NCIMB 10025</strain>
    </source>
</reference>
<dbReference type="AlphaFoldDB" id="Q8NRR1"/>
<keyword evidence="3" id="KW-1185">Reference proteome</keyword>
<evidence type="ECO:0000313" key="2">
    <source>
        <dbReference type="EMBL" id="BAB98377.1"/>
    </source>
</evidence>
<accession>Q8NRR1</accession>
<evidence type="ECO:0000313" key="3">
    <source>
        <dbReference type="Proteomes" id="UP000000582"/>
    </source>
</evidence>
<evidence type="ECO:0000256" key="1">
    <source>
        <dbReference type="SAM" id="MobiDB-lite"/>
    </source>
</evidence>